<reference evidence="12" key="1">
    <citation type="journal article" date="2020" name="PLoS Negl. Trop. Dis.">
        <title>High-quality nuclear genome for Sarcoptes scabiei-A critical resource for a neglected parasite.</title>
        <authorList>
            <person name="Korhonen P.K."/>
            <person name="Gasser R.B."/>
            <person name="Ma G."/>
            <person name="Wang T."/>
            <person name="Stroehlein A.J."/>
            <person name="Young N.D."/>
            <person name="Ang C.S."/>
            <person name="Fernando D.D."/>
            <person name="Lu H.C."/>
            <person name="Taylor S."/>
            <person name="Reynolds S.L."/>
            <person name="Mofiz E."/>
            <person name="Najaraj S.H."/>
            <person name="Gowda H."/>
            <person name="Madugundu A."/>
            <person name="Renuse S."/>
            <person name="Holt D."/>
            <person name="Pandey A."/>
            <person name="Papenfuss A.T."/>
            <person name="Fischer K."/>
        </authorList>
    </citation>
    <scope>NUCLEOTIDE SEQUENCE [LARGE SCALE GENOMIC DNA]</scope>
</reference>
<dbReference type="SMART" id="SM00132">
    <property type="entry name" value="LIM"/>
    <property type="match status" value="1"/>
</dbReference>
<dbReference type="CDD" id="cd08368">
    <property type="entry name" value="LIM"/>
    <property type="match status" value="1"/>
</dbReference>
<feature type="compositionally biased region" description="Basic and acidic residues" evidence="8">
    <location>
        <begin position="1249"/>
        <end position="1263"/>
    </location>
</feature>
<keyword evidence="3 7" id="KW-0479">Metal-binding</keyword>
<comment type="subcellular location">
    <subcellularLocation>
        <location evidence="1">Cytoplasm</location>
    </subcellularLocation>
</comment>
<sequence length="1519" mass="173306">MSSQIYPRNVIENVIKNFDLLISSTSVQAVLDHSHQIGRLLHYDENDFGLNNFFKLRNALNIKSLSKWNRVASILKALDQKSNQKEYFSRCKVQGKKILVIGGGISGLRASIELLLLGAQVFCVEKRDEFSRNNVIHLWPNVINDMYTFEAKRFYGQFCVGSIDHVSIRQLQLILLKISLIYGLKFYPNINFIEICPKIIEPQGFKCNPVSCECCCHMHGFGGGAYAHFGSQLSDSSAKNELNRQSFDVIIGCDGRRNTFSRYFPRNNRRGKLAIGLTANFINRRTEEEAHCPEISGISKIYNQKWFKDLQDETAIELENLVYYRDETHYFVMTATKASLLKRGVLKHDSSDSHQLLHLDNIDTSKLMRYSKDAAEWSSKLRRLEFARNSNNMPDVALFDFTSMYSATNASCAKKIYLQCCSHQSSLPESADTKHKYMLLLLCGDSLLEPFWPTGSGAGRGFLSALDAAWTVSQWFATVPDETKSLDAMLDVICRREYVYRLLAQTSPENTTSKNFTLDPQSRYKNLNILNHKTMQDMRIQSRHLIIDKIDIEARSIPSYNETKRARRATVGIDPQDIYKAKNLVMTKSDLDECNRISFGAFKRYYPVPTPTNPLSKSFSCDRKPVEVIELRPKNFDGNINRSNKFNRHLDARPRNQSNKDTSTELIKKNHHARNHFLFDSDQSFEFNDTLDQSRQQSIERTLTNNTIDSILNSSTFSSPIDSDNNGRSSQSSNYLQIITKTSSNACINKENSPYSSKAHGMNLRNRTFESSLNDYDQYDSRYRSHSNHPPQQQSLLSSSFSLINSGNDEINNINDSIADRANHLFQSDSNRNYLSLHDFQKSLNRKPKKSSDILEKANFLAQKFEEHKKPYVPSLSKVGKIEENDWNVKVWNSSDIFAHKSEKKNLINPNSKDLLQSRITQYNNNMEFDVYRKNQFGSVPSASSTTTKDYVAMLSSEFCQKLNNNNDGQPHSSRSSSKTIAKPSNNNVDLRLSQSFHQQDSADSDSGKKLEYYKSIGDCKRCNKTLLAMNKVTLFGQNYHRHCLTCKICSVMLRQDEILNDDFLCKICSKRTMNSEQNNEENMKHTLNFSLLDAKKNFLVNVEQIDLRERAEFEIIHNDQSSKIDDQDADDDEDEDEEIVEILKRNQNDELLNGDQSDSEEIGEFFDNIEDFDDDLNFKIIERNDTIHHSEKDNETLAIYPDDDQRLSDREMKSVQTSNGKNENHSHHEESSDITESDANSCETNLTDDERSSDDYPEESRSIHNIYGSGFTSLLSNSNVESLVRTPSEDSLGRSSNSALIELTTSTMAVDSEHTKDIASKDVACDHTFAIENGNDEQAKNLISKSKSYIGSTDIGGCDHDSNHSKTDSVADFSFDTTQASAEYSNFNQSHFQSLQDTQANTQIVEAELEVNDRIKQEKRNEGNNEIKTKLSIPSYRYAGQFTEKFYRSLSQPSLLDQLNLIDDRLKKKRGPLKSQDLPFVDDSVNDQSNKKNSLSTNATIFSSTRLTQPSYAKVDNV</sequence>
<evidence type="ECO:0000256" key="6">
    <source>
        <dbReference type="ARBA" id="ARBA00023203"/>
    </source>
</evidence>
<dbReference type="InterPro" id="IPR001781">
    <property type="entry name" value="Znf_LIM"/>
</dbReference>
<evidence type="ECO:0000256" key="5">
    <source>
        <dbReference type="ARBA" id="ARBA00023038"/>
    </source>
</evidence>
<evidence type="ECO:0000256" key="1">
    <source>
        <dbReference type="ARBA" id="ARBA00004496"/>
    </source>
</evidence>
<dbReference type="InterPro" id="IPR036188">
    <property type="entry name" value="FAD/NAD-bd_sf"/>
</dbReference>
<evidence type="ECO:0000313" key="10">
    <source>
        <dbReference type="EMBL" id="KAF7492622.1"/>
    </source>
</evidence>
<dbReference type="Pfam" id="PF00412">
    <property type="entry name" value="LIM"/>
    <property type="match status" value="1"/>
</dbReference>
<dbReference type="OrthoDB" id="20799at2759"/>
<reference evidence="11" key="3">
    <citation type="submission" date="2022-06" db="UniProtKB">
        <authorList>
            <consortium name="EnsemblMetazoa"/>
        </authorList>
    </citation>
    <scope>IDENTIFICATION</scope>
</reference>
<feature type="domain" description="LIM zinc-binding" evidence="9">
    <location>
        <begin position="1018"/>
        <end position="1076"/>
    </location>
</feature>
<feature type="region of interest" description="Disordered" evidence="8">
    <location>
        <begin position="964"/>
        <end position="985"/>
    </location>
</feature>
<evidence type="ECO:0000259" key="9">
    <source>
        <dbReference type="PROSITE" id="PS50023"/>
    </source>
</evidence>
<dbReference type="PANTHER" id="PTHR23167">
    <property type="entry name" value="CALPONIN HOMOLOGY DOMAIN-CONTAINING PROTEIN DDB_G0272472-RELATED"/>
    <property type="match status" value="1"/>
</dbReference>
<gene>
    <name evidence="10" type="primary">SSS_953g</name>
    <name evidence="10" type="ORF">SSS_953</name>
</gene>
<feature type="region of interest" description="Disordered" evidence="8">
    <location>
        <begin position="1193"/>
        <end position="1264"/>
    </location>
</feature>
<feature type="region of interest" description="Disordered" evidence="8">
    <location>
        <begin position="1473"/>
        <end position="1494"/>
    </location>
</feature>
<evidence type="ECO:0000256" key="8">
    <source>
        <dbReference type="SAM" id="MobiDB-lite"/>
    </source>
</evidence>
<evidence type="ECO:0000256" key="4">
    <source>
        <dbReference type="ARBA" id="ARBA00022833"/>
    </source>
</evidence>
<keyword evidence="2" id="KW-0963">Cytoplasm</keyword>
<keyword evidence="4 7" id="KW-0862">Zinc</keyword>
<dbReference type="EnsemblMetazoa" id="SSS_953s_mrna">
    <property type="protein sequence ID" value="KAF7492622.1"/>
    <property type="gene ID" value="SSS_953"/>
</dbReference>
<dbReference type="GO" id="GO:0046872">
    <property type="term" value="F:metal ion binding"/>
    <property type="evidence" value="ECO:0007669"/>
    <property type="project" value="UniProtKB-KW"/>
</dbReference>
<dbReference type="GO" id="GO:0005737">
    <property type="term" value="C:cytoplasm"/>
    <property type="evidence" value="ECO:0007669"/>
    <property type="project" value="UniProtKB-SubCell"/>
</dbReference>
<keyword evidence="6" id="KW-0009">Actin-binding</keyword>
<dbReference type="GO" id="GO:0003779">
    <property type="term" value="F:actin binding"/>
    <property type="evidence" value="ECO:0007669"/>
    <property type="project" value="UniProtKB-KW"/>
</dbReference>
<dbReference type="Gene3D" id="2.10.110.10">
    <property type="entry name" value="Cysteine Rich Protein"/>
    <property type="match status" value="1"/>
</dbReference>
<evidence type="ECO:0000256" key="7">
    <source>
        <dbReference type="PROSITE-ProRule" id="PRU00125"/>
    </source>
</evidence>
<evidence type="ECO:0000256" key="2">
    <source>
        <dbReference type="ARBA" id="ARBA00022490"/>
    </source>
</evidence>
<dbReference type="PROSITE" id="PS00478">
    <property type="entry name" value="LIM_DOMAIN_1"/>
    <property type="match status" value="1"/>
</dbReference>
<evidence type="ECO:0000256" key="3">
    <source>
        <dbReference type="ARBA" id="ARBA00022723"/>
    </source>
</evidence>
<dbReference type="Pfam" id="PF25413">
    <property type="entry name" value="Rossman_Mical"/>
    <property type="match status" value="1"/>
</dbReference>
<accession>A0A834RBI7</accession>
<dbReference type="PROSITE" id="PS50023">
    <property type="entry name" value="LIM_DOMAIN_2"/>
    <property type="match status" value="1"/>
</dbReference>
<dbReference type="Gene3D" id="3.50.50.60">
    <property type="entry name" value="FAD/NAD(P)-binding domain"/>
    <property type="match status" value="1"/>
</dbReference>
<dbReference type="InterPro" id="IPR050540">
    <property type="entry name" value="F-actin_Monoox_Mical"/>
</dbReference>
<dbReference type="Proteomes" id="UP000070412">
    <property type="component" value="Unassembled WGS sequence"/>
</dbReference>
<keyword evidence="5 7" id="KW-0440">LIM domain</keyword>
<keyword evidence="12" id="KW-1185">Reference proteome</keyword>
<dbReference type="SUPFAM" id="SSF51905">
    <property type="entry name" value="FAD/NAD(P)-binding domain"/>
    <property type="match status" value="1"/>
</dbReference>
<dbReference type="EMBL" id="WVUK01000056">
    <property type="protein sequence ID" value="KAF7492622.1"/>
    <property type="molecule type" value="Genomic_DNA"/>
</dbReference>
<name>A0A834RBI7_SARSC</name>
<feature type="region of interest" description="Disordered" evidence="8">
    <location>
        <begin position="640"/>
        <end position="662"/>
    </location>
</feature>
<feature type="compositionally biased region" description="Basic and acidic residues" evidence="8">
    <location>
        <begin position="1223"/>
        <end position="1232"/>
    </location>
</feature>
<proteinExistence type="predicted"/>
<feature type="compositionally biased region" description="Basic and acidic residues" evidence="8">
    <location>
        <begin position="1204"/>
        <end position="1214"/>
    </location>
</feature>
<evidence type="ECO:0000313" key="11">
    <source>
        <dbReference type="EnsemblMetazoa" id="KAF7492622.1"/>
    </source>
</evidence>
<dbReference type="PRINTS" id="PR00420">
    <property type="entry name" value="RNGMNOXGNASE"/>
</dbReference>
<protein>
    <submittedName>
        <fullName evidence="10">Protein-methionine sulfoxide oxidase MICAL2</fullName>
    </submittedName>
</protein>
<reference evidence="10" key="2">
    <citation type="submission" date="2020-01" db="EMBL/GenBank/DDBJ databases">
        <authorList>
            <person name="Korhonen P.K.K."/>
            <person name="Guangxu M.G."/>
            <person name="Wang T.W."/>
            <person name="Stroehlein A.J.S."/>
            <person name="Young N.D."/>
            <person name="Ang C.-S.A."/>
            <person name="Fernando D.W.F."/>
            <person name="Lu H.L."/>
            <person name="Taylor S.T."/>
            <person name="Ehtesham M.E.M."/>
            <person name="Najaraj S.H.N."/>
            <person name="Harsha G.H.G."/>
            <person name="Madugundu A.M."/>
            <person name="Renuse S.R."/>
            <person name="Holt D.H."/>
            <person name="Pandey A.P."/>
            <person name="Papenfuss A.P."/>
            <person name="Gasser R.B.G."/>
            <person name="Fischer K.F."/>
        </authorList>
    </citation>
    <scope>NUCLEOTIDE SEQUENCE</scope>
    <source>
        <strain evidence="10">SSS_KF_BRIS2020</strain>
    </source>
</reference>
<evidence type="ECO:0000313" key="12">
    <source>
        <dbReference type="Proteomes" id="UP000070412"/>
    </source>
</evidence>
<organism evidence="10">
    <name type="scientific">Sarcoptes scabiei</name>
    <name type="common">Itch mite</name>
    <name type="synonym">Acarus scabiei</name>
    <dbReference type="NCBI Taxonomy" id="52283"/>
    <lineage>
        <taxon>Eukaryota</taxon>
        <taxon>Metazoa</taxon>
        <taxon>Ecdysozoa</taxon>
        <taxon>Arthropoda</taxon>
        <taxon>Chelicerata</taxon>
        <taxon>Arachnida</taxon>
        <taxon>Acari</taxon>
        <taxon>Acariformes</taxon>
        <taxon>Sarcoptiformes</taxon>
        <taxon>Astigmata</taxon>
        <taxon>Psoroptidia</taxon>
        <taxon>Sarcoptoidea</taxon>
        <taxon>Sarcoptidae</taxon>
        <taxon>Sarcoptinae</taxon>
        <taxon>Sarcoptes</taxon>
    </lineage>
</organism>
<dbReference type="PANTHER" id="PTHR23167:SF54">
    <property type="entry name" value="[F-ACTIN]-MONOOXYGENASE MICAL"/>
    <property type="match status" value="1"/>
</dbReference>
<dbReference type="InterPro" id="IPR057494">
    <property type="entry name" value="Rossman_Mical"/>
</dbReference>